<evidence type="ECO:0000313" key="2">
    <source>
        <dbReference type="Proteomes" id="UP001054945"/>
    </source>
</evidence>
<dbReference type="EMBL" id="BPLR01002135">
    <property type="protein sequence ID" value="GIX70397.1"/>
    <property type="molecule type" value="Genomic_DNA"/>
</dbReference>
<sequence>MVLYMQSTFVRKQRRNATVRPLEERCPHPKSAKGIARETCYLQQQPFRGHMVTNALLGEDSFFESEAIGHNIVVGTCASENGSRYQCKTTEL</sequence>
<accession>A0AAV4MDZ5</accession>
<evidence type="ECO:0000313" key="1">
    <source>
        <dbReference type="EMBL" id="GIX70397.1"/>
    </source>
</evidence>
<keyword evidence="2" id="KW-1185">Reference proteome</keyword>
<reference evidence="1 2" key="1">
    <citation type="submission" date="2021-06" db="EMBL/GenBank/DDBJ databases">
        <title>Caerostris extrusa draft genome.</title>
        <authorList>
            <person name="Kono N."/>
            <person name="Arakawa K."/>
        </authorList>
    </citation>
    <scope>NUCLEOTIDE SEQUENCE [LARGE SCALE GENOMIC DNA]</scope>
</reference>
<comment type="caution">
    <text evidence="1">The sequence shown here is derived from an EMBL/GenBank/DDBJ whole genome shotgun (WGS) entry which is preliminary data.</text>
</comment>
<protein>
    <submittedName>
        <fullName evidence="1">Uncharacterized protein</fullName>
    </submittedName>
</protein>
<dbReference type="AlphaFoldDB" id="A0AAV4MDZ5"/>
<proteinExistence type="predicted"/>
<name>A0AAV4MDZ5_CAEEX</name>
<dbReference type="Proteomes" id="UP001054945">
    <property type="component" value="Unassembled WGS sequence"/>
</dbReference>
<gene>
    <name evidence="1" type="ORF">CEXT_293831</name>
</gene>
<organism evidence="1 2">
    <name type="scientific">Caerostris extrusa</name>
    <name type="common">Bark spider</name>
    <name type="synonym">Caerostris bankana</name>
    <dbReference type="NCBI Taxonomy" id="172846"/>
    <lineage>
        <taxon>Eukaryota</taxon>
        <taxon>Metazoa</taxon>
        <taxon>Ecdysozoa</taxon>
        <taxon>Arthropoda</taxon>
        <taxon>Chelicerata</taxon>
        <taxon>Arachnida</taxon>
        <taxon>Araneae</taxon>
        <taxon>Araneomorphae</taxon>
        <taxon>Entelegynae</taxon>
        <taxon>Araneoidea</taxon>
        <taxon>Araneidae</taxon>
        <taxon>Caerostris</taxon>
    </lineage>
</organism>